<keyword evidence="2" id="KW-1185">Reference proteome</keyword>
<reference evidence="1 2" key="1">
    <citation type="submission" date="2024-09" db="EMBL/GenBank/DDBJ databases">
        <authorList>
            <person name="Sun Q."/>
            <person name="Mori K."/>
        </authorList>
    </citation>
    <scope>NUCLEOTIDE SEQUENCE [LARGE SCALE GENOMIC DNA]</scope>
    <source>
        <strain evidence="1 2">JCM 11201</strain>
    </source>
</reference>
<proteinExistence type="predicted"/>
<evidence type="ECO:0000313" key="1">
    <source>
        <dbReference type="EMBL" id="MFB9758347.1"/>
    </source>
</evidence>
<evidence type="ECO:0000313" key="2">
    <source>
        <dbReference type="Proteomes" id="UP001589609"/>
    </source>
</evidence>
<sequence length="48" mass="5763">MEMYTEAYRKYSEKCQRFGITGIDFIDFIQSLTLQQIQMMVMDLDCIN</sequence>
<name>A0ABV5WD94_9BACI</name>
<dbReference type="RefSeq" id="WP_165350694.1">
    <property type="nucleotide sequence ID" value="NZ_JAPCYI010000001.1"/>
</dbReference>
<accession>A0ABV5WD94</accession>
<organism evidence="1 2">
    <name type="scientific">Ectobacillus funiculus</name>
    <dbReference type="NCBI Taxonomy" id="137993"/>
    <lineage>
        <taxon>Bacteria</taxon>
        <taxon>Bacillati</taxon>
        <taxon>Bacillota</taxon>
        <taxon>Bacilli</taxon>
        <taxon>Bacillales</taxon>
        <taxon>Bacillaceae</taxon>
        <taxon>Ectobacillus</taxon>
    </lineage>
</organism>
<protein>
    <submittedName>
        <fullName evidence="1">Uncharacterized protein</fullName>
    </submittedName>
</protein>
<dbReference type="Proteomes" id="UP001589609">
    <property type="component" value="Unassembled WGS sequence"/>
</dbReference>
<gene>
    <name evidence="1" type="ORF">ACFFMS_07405</name>
</gene>
<comment type="caution">
    <text evidence="1">The sequence shown here is derived from an EMBL/GenBank/DDBJ whole genome shotgun (WGS) entry which is preliminary data.</text>
</comment>
<dbReference type="EMBL" id="JBHMAF010000028">
    <property type="protein sequence ID" value="MFB9758347.1"/>
    <property type="molecule type" value="Genomic_DNA"/>
</dbReference>